<sequence length="73" mass="8386">MAFDFRKLSGRIVEKYGTQYNFAKALGLSEHSLSNKLNNKVSWKTNEIAHAMDLLGIDKSKVAEYFFNEKVQN</sequence>
<dbReference type="InterPro" id="IPR010982">
    <property type="entry name" value="Lambda_DNA-bd_dom_sf"/>
</dbReference>
<protein>
    <submittedName>
        <fullName evidence="1">DUF739 domain-containing protein</fullName>
    </submittedName>
</protein>
<evidence type="ECO:0000313" key="2">
    <source>
        <dbReference type="Proteomes" id="UP000094691"/>
    </source>
</evidence>
<accession>A0A9W3SK82</accession>
<gene>
    <name evidence="1" type="ORF">BBP16_00470</name>
</gene>
<dbReference type="AlphaFoldDB" id="A0A9W3SK82"/>
<dbReference type="SUPFAM" id="SSF47413">
    <property type="entry name" value="lambda repressor-like DNA-binding domains"/>
    <property type="match status" value="1"/>
</dbReference>
<proteinExistence type="predicted"/>
<dbReference type="InterPro" id="IPR008003">
    <property type="entry name" value="DUF739"/>
</dbReference>
<dbReference type="Pfam" id="PF05339">
    <property type="entry name" value="DUF739"/>
    <property type="match status" value="1"/>
</dbReference>
<dbReference type="RefSeq" id="WP_069168351.1">
    <property type="nucleotide sequence ID" value="NZ_CP062068.1"/>
</dbReference>
<organism evidence="1 2">
    <name type="scientific">Lactobacillus johnsonii</name>
    <dbReference type="NCBI Taxonomy" id="33959"/>
    <lineage>
        <taxon>Bacteria</taxon>
        <taxon>Bacillati</taxon>
        <taxon>Bacillota</taxon>
        <taxon>Bacilli</taxon>
        <taxon>Lactobacillales</taxon>
        <taxon>Lactobacillaceae</taxon>
        <taxon>Lactobacillus</taxon>
    </lineage>
</organism>
<evidence type="ECO:0000313" key="1">
    <source>
        <dbReference type="EMBL" id="AOG25479.1"/>
    </source>
</evidence>
<reference evidence="1 2" key="1">
    <citation type="submission" date="2016-07" db="EMBL/GenBank/DDBJ databases">
        <title>Genome sequencing project for further understanding the molecular mechanisms of preventing non-alcoholic fatty liver disease.</title>
        <authorList>
            <person name="Wang H."/>
        </authorList>
    </citation>
    <scope>NUCLEOTIDE SEQUENCE [LARGE SCALE GENOMIC DNA]</scope>
    <source>
        <strain evidence="1 2">BS15</strain>
    </source>
</reference>
<dbReference type="EMBL" id="CP016400">
    <property type="protein sequence ID" value="AOG25479.1"/>
    <property type="molecule type" value="Genomic_DNA"/>
</dbReference>
<dbReference type="GO" id="GO:0003677">
    <property type="term" value="F:DNA binding"/>
    <property type="evidence" value="ECO:0007669"/>
    <property type="project" value="InterPro"/>
</dbReference>
<dbReference type="Proteomes" id="UP000094691">
    <property type="component" value="Chromosome"/>
</dbReference>
<name>A0A9W3SK82_LACJH</name>